<sequence>MTDKLWKQTERRIAKLLGAGRNPVGTGKADANSSWLQIEVKEREKLPEWLTKEMTKVRARCGPSQLGIVVLHEKGKHTGKDMVFISLADYIDWYGTGKEV</sequence>
<reference evidence="2" key="1">
    <citation type="submission" date="2020-03" db="EMBL/GenBank/DDBJ databases">
        <title>The deep terrestrial virosphere.</title>
        <authorList>
            <person name="Holmfeldt K."/>
            <person name="Nilsson E."/>
            <person name="Simone D."/>
            <person name="Lopez-Fernandez M."/>
            <person name="Wu X."/>
            <person name="de Brujin I."/>
            <person name="Lundin D."/>
            <person name="Andersson A."/>
            <person name="Bertilsson S."/>
            <person name="Dopson M."/>
        </authorList>
    </citation>
    <scope>NUCLEOTIDE SEQUENCE</scope>
    <source>
        <strain evidence="1">MM415A02063</strain>
        <strain evidence="2">MM415B02351</strain>
    </source>
</reference>
<proteinExistence type="predicted"/>
<evidence type="ECO:0000313" key="1">
    <source>
        <dbReference type="EMBL" id="QJA74301.1"/>
    </source>
</evidence>
<dbReference type="AlphaFoldDB" id="A0A6M3L9Z8"/>
<dbReference type="EMBL" id="MT142922">
    <property type="protein sequence ID" value="QJA90572.1"/>
    <property type="molecule type" value="Genomic_DNA"/>
</dbReference>
<gene>
    <name evidence="1" type="ORF">MM415A02063_0012</name>
    <name evidence="2" type="ORF">MM415B02351_0008</name>
</gene>
<evidence type="ECO:0000313" key="2">
    <source>
        <dbReference type="EMBL" id="QJA90572.1"/>
    </source>
</evidence>
<protein>
    <submittedName>
        <fullName evidence="2">Uncharacterized protein</fullName>
    </submittedName>
</protein>
<name>A0A6M3L9Z8_9ZZZZ</name>
<organism evidence="2">
    <name type="scientific">viral metagenome</name>
    <dbReference type="NCBI Taxonomy" id="1070528"/>
    <lineage>
        <taxon>unclassified sequences</taxon>
        <taxon>metagenomes</taxon>
        <taxon>organismal metagenomes</taxon>
    </lineage>
</organism>
<dbReference type="EMBL" id="MT142088">
    <property type="protein sequence ID" value="QJA74301.1"/>
    <property type="molecule type" value="Genomic_DNA"/>
</dbReference>
<accession>A0A6M3L9Z8</accession>